<keyword evidence="2" id="KW-1133">Transmembrane helix</keyword>
<feature type="compositionally biased region" description="Acidic residues" evidence="1">
    <location>
        <begin position="90"/>
        <end position="106"/>
    </location>
</feature>
<reference evidence="3" key="1">
    <citation type="journal article" date="2023" name="Nat. Commun.">
        <title>Diploid and tetraploid genomes of Acorus and the evolution of monocots.</title>
        <authorList>
            <person name="Ma L."/>
            <person name="Liu K.W."/>
            <person name="Li Z."/>
            <person name="Hsiao Y.Y."/>
            <person name="Qi Y."/>
            <person name="Fu T."/>
            <person name="Tang G.D."/>
            <person name="Zhang D."/>
            <person name="Sun W.H."/>
            <person name="Liu D.K."/>
            <person name="Li Y."/>
            <person name="Chen G.Z."/>
            <person name="Liu X.D."/>
            <person name="Liao X.Y."/>
            <person name="Jiang Y.T."/>
            <person name="Yu X."/>
            <person name="Hao Y."/>
            <person name="Huang J."/>
            <person name="Zhao X.W."/>
            <person name="Ke S."/>
            <person name="Chen Y.Y."/>
            <person name="Wu W.L."/>
            <person name="Hsu J.L."/>
            <person name="Lin Y.F."/>
            <person name="Huang M.D."/>
            <person name="Li C.Y."/>
            <person name="Huang L."/>
            <person name="Wang Z.W."/>
            <person name="Zhao X."/>
            <person name="Zhong W.Y."/>
            <person name="Peng D.H."/>
            <person name="Ahmad S."/>
            <person name="Lan S."/>
            <person name="Zhang J.S."/>
            <person name="Tsai W.C."/>
            <person name="Van de Peer Y."/>
            <person name="Liu Z.J."/>
        </authorList>
    </citation>
    <scope>NUCLEOTIDE SEQUENCE</scope>
    <source>
        <strain evidence="3">CP</strain>
    </source>
</reference>
<keyword evidence="2" id="KW-0812">Transmembrane</keyword>
<gene>
    <name evidence="3" type="ORF">QJS10_CPB17g02092</name>
</gene>
<sequence>MDTCCPTGDKTPLAGSRILGGEAVKVTHVSLASMIFGSSTLLYIYFTNKKCSKKAIPIEKLQLEEEIIEDVGQVDQMMEERDCSENSISDNDEPCMDSHDNDDDDDDNESLIEIALFEGHDMSSSTEESDSLEFRLRQHGLMELLSDVGEENFIEIDISMGSIKCPRVEVEA</sequence>
<dbReference type="PANTHER" id="PTHR35708">
    <property type="entry name" value="GB|AAD25831.1"/>
    <property type="match status" value="1"/>
</dbReference>
<name>A0AAV9CR52_ACOCL</name>
<evidence type="ECO:0000256" key="2">
    <source>
        <dbReference type="SAM" id="Phobius"/>
    </source>
</evidence>
<evidence type="ECO:0000256" key="1">
    <source>
        <dbReference type="SAM" id="MobiDB-lite"/>
    </source>
</evidence>
<dbReference type="AlphaFoldDB" id="A0AAV9CR52"/>
<dbReference type="PANTHER" id="PTHR35708:SF3">
    <property type="entry name" value="GB|AAD25831.1"/>
    <property type="match status" value="1"/>
</dbReference>
<reference evidence="3" key="2">
    <citation type="submission" date="2023-06" db="EMBL/GenBank/DDBJ databases">
        <authorList>
            <person name="Ma L."/>
            <person name="Liu K.-W."/>
            <person name="Li Z."/>
            <person name="Hsiao Y.-Y."/>
            <person name="Qi Y."/>
            <person name="Fu T."/>
            <person name="Tang G."/>
            <person name="Zhang D."/>
            <person name="Sun W.-H."/>
            <person name="Liu D.-K."/>
            <person name="Li Y."/>
            <person name="Chen G.-Z."/>
            <person name="Liu X.-D."/>
            <person name="Liao X.-Y."/>
            <person name="Jiang Y.-T."/>
            <person name="Yu X."/>
            <person name="Hao Y."/>
            <person name="Huang J."/>
            <person name="Zhao X.-W."/>
            <person name="Ke S."/>
            <person name="Chen Y.-Y."/>
            <person name="Wu W.-L."/>
            <person name="Hsu J.-L."/>
            <person name="Lin Y.-F."/>
            <person name="Huang M.-D."/>
            <person name="Li C.-Y."/>
            <person name="Huang L."/>
            <person name="Wang Z.-W."/>
            <person name="Zhao X."/>
            <person name="Zhong W.-Y."/>
            <person name="Peng D.-H."/>
            <person name="Ahmad S."/>
            <person name="Lan S."/>
            <person name="Zhang J.-S."/>
            <person name="Tsai W.-C."/>
            <person name="Van De Peer Y."/>
            <person name="Liu Z.-J."/>
        </authorList>
    </citation>
    <scope>NUCLEOTIDE SEQUENCE</scope>
    <source>
        <strain evidence="3">CP</strain>
        <tissue evidence="3">Leaves</tissue>
    </source>
</reference>
<dbReference type="EMBL" id="JAUJYO010000017">
    <property type="protein sequence ID" value="KAK1291326.1"/>
    <property type="molecule type" value="Genomic_DNA"/>
</dbReference>
<feature type="region of interest" description="Disordered" evidence="1">
    <location>
        <begin position="75"/>
        <end position="106"/>
    </location>
</feature>
<protein>
    <submittedName>
        <fullName evidence="3">Uncharacterized protein</fullName>
    </submittedName>
</protein>
<comment type="caution">
    <text evidence="3">The sequence shown here is derived from an EMBL/GenBank/DDBJ whole genome shotgun (WGS) entry which is preliminary data.</text>
</comment>
<keyword evidence="2" id="KW-0472">Membrane</keyword>
<evidence type="ECO:0000313" key="4">
    <source>
        <dbReference type="Proteomes" id="UP001180020"/>
    </source>
</evidence>
<keyword evidence="4" id="KW-1185">Reference proteome</keyword>
<feature type="transmembrane region" description="Helical" evidence="2">
    <location>
        <begin position="26"/>
        <end position="46"/>
    </location>
</feature>
<proteinExistence type="predicted"/>
<dbReference type="Proteomes" id="UP001180020">
    <property type="component" value="Unassembled WGS sequence"/>
</dbReference>
<evidence type="ECO:0000313" key="3">
    <source>
        <dbReference type="EMBL" id="KAK1291326.1"/>
    </source>
</evidence>
<accession>A0AAV9CR52</accession>
<organism evidence="3 4">
    <name type="scientific">Acorus calamus</name>
    <name type="common">Sweet flag</name>
    <dbReference type="NCBI Taxonomy" id="4465"/>
    <lineage>
        <taxon>Eukaryota</taxon>
        <taxon>Viridiplantae</taxon>
        <taxon>Streptophyta</taxon>
        <taxon>Embryophyta</taxon>
        <taxon>Tracheophyta</taxon>
        <taxon>Spermatophyta</taxon>
        <taxon>Magnoliopsida</taxon>
        <taxon>Liliopsida</taxon>
        <taxon>Acoraceae</taxon>
        <taxon>Acorus</taxon>
    </lineage>
</organism>